<feature type="domain" description="Intradiol ring-cleavage dioxygenases" evidence="7">
    <location>
        <begin position="141"/>
        <end position="169"/>
    </location>
</feature>
<dbReference type="InterPro" id="IPR007535">
    <property type="entry name" value="Catechol_dOase_N"/>
</dbReference>
<organism evidence="8 9">
    <name type="scientific">Pseudorhodoferax soli</name>
    <dbReference type="NCBI Taxonomy" id="545864"/>
    <lineage>
        <taxon>Bacteria</taxon>
        <taxon>Pseudomonadati</taxon>
        <taxon>Pseudomonadota</taxon>
        <taxon>Betaproteobacteria</taxon>
        <taxon>Burkholderiales</taxon>
        <taxon>Comamonadaceae</taxon>
    </lineage>
</organism>
<dbReference type="GO" id="GO:0008199">
    <property type="term" value="F:ferric iron binding"/>
    <property type="evidence" value="ECO:0007669"/>
    <property type="project" value="InterPro"/>
</dbReference>
<dbReference type="CDD" id="cd03461">
    <property type="entry name" value="1_2-HQD"/>
    <property type="match status" value="1"/>
</dbReference>
<dbReference type="InterPro" id="IPR039390">
    <property type="entry name" value="1_2-HQD/HQD"/>
</dbReference>
<sequence length="315" mass="34644">MAMRPSDTGPGGLAYFQEDSSAEVVNARMGEDVSPRLKQVMAALVRHLHAAVKEIEPTHEEWLAAIRFLTETGQMCNAWRQEFILLSDVLGVSMLVDSINNRRPSGATPNTILGPFFVDGAPRYPLGADICRDGKGEPTVVRGRVVDTHGQPVPGAMLDVWQTNDDGFYDVQQQGVQPEGNLRGVFEADADGRYWFKTVKPRHYPIPSDGPVGQLLGRLGRHPNRAAHLHFIVTAPGHQPVITHIFTPDCPYLGEDAVFGVKQELVADFQKVDDPEEARRYGMAAPFWRVDWDFVLAPAAGAASREELIGRITAG</sequence>
<dbReference type="Gene3D" id="2.60.130.10">
    <property type="entry name" value="Aromatic compound dioxygenase"/>
    <property type="match status" value="1"/>
</dbReference>
<dbReference type="PROSITE" id="PS00083">
    <property type="entry name" value="INTRADIOL_DIOXYGENAS"/>
    <property type="match status" value="1"/>
</dbReference>
<dbReference type="GO" id="GO:0018576">
    <property type="term" value="F:catechol 1,2-dioxygenase activity"/>
    <property type="evidence" value="ECO:0007669"/>
    <property type="project" value="InterPro"/>
</dbReference>
<evidence type="ECO:0000256" key="3">
    <source>
        <dbReference type="ARBA" id="ARBA00022723"/>
    </source>
</evidence>
<evidence type="ECO:0000256" key="4">
    <source>
        <dbReference type="ARBA" id="ARBA00022964"/>
    </source>
</evidence>
<evidence type="ECO:0000256" key="6">
    <source>
        <dbReference type="ARBA" id="ARBA00023004"/>
    </source>
</evidence>
<keyword evidence="3" id="KW-0479">Metal-binding</keyword>
<protein>
    <submittedName>
        <fullName evidence="8">Hydroxyquinol 1,2-dioxygenase</fullName>
    </submittedName>
</protein>
<accession>A0A368XXG2</accession>
<keyword evidence="9" id="KW-1185">Reference proteome</keyword>
<proteinExistence type="inferred from homology"/>
<evidence type="ECO:0000313" key="8">
    <source>
        <dbReference type="EMBL" id="RCW71728.1"/>
    </source>
</evidence>
<dbReference type="InterPro" id="IPR015889">
    <property type="entry name" value="Intradiol_dOase_core"/>
</dbReference>
<keyword evidence="5" id="KW-0560">Oxidoreductase</keyword>
<dbReference type="Proteomes" id="UP000252884">
    <property type="component" value="Unassembled WGS sequence"/>
</dbReference>
<dbReference type="Pfam" id="PF00775">
    <property type="entry name" value="Dioxygenase_C"/>
    <property type="match status" value="1"/>
</dbReference>
<dbReference type="Pfam" id="PF04444">
    <property type="entry name" value="Dioxygenase_N"/>
    <property type="match status" value="1"/>
</dbReference>
<evidence type="ECO:0000313" key="9">
    <source>
        <dbReference type="Proteomes" id="UP000252884"/>
    </source>
</evidence>
<evidence type="ECO:0000259" key="7">
    <source>
        <dbReference type="PROSITE" id="PS00083"/>
    </source>
</evidence>
<evidence type="ECO:0000256" key="2">
    <source>
        <dbReference type="ARBA" id="ARBA00007825"/>
    </source>
</evidence>
<comment type="caution">
    <text evidence="8">The sequence shown here is derived from an EMBL/GenBank/DDBJ whole genome shotgun (WGS) entry which is preliminary data.</text>
</comment>
<comment type="similarity">
    <text evidence="2">Belongs to the intradiol ring-cleavage dioxygenase family.</text>
</comment>
<reference evidence="8 9" key="1">
    <citation type="submission" date="2018-07" db="EMBL/GenBank/DDBJ databases">
        <title>Genomic Encyclopedia of Type Strains, Phase IV (KMG-IV): sequencing the most valuable type-strain genomes for metagenomic binning, comparative biology and taxonomic classification.</title>
        <authorList>
            <person name="Goeker M."/>
        </authorList>
    </citation>
    <scope>NUCLEOTIDE SEQUENCE [LARGE SCALE GENOMIC DNA]</scope>
    <source>
        <strain evidence="8 9">DSM 21634</strain>
    </source>
</reference>
<dbReference type="AlphaFoldDB" id="A0A368XXG2"/>
<dbReference type="InterPro" id="IPR000627">
    <property type="entry name" value="Intradiol_dOase_C"/>
</dbReference>
<evidence type="ECO:0000256" key="1">
    <source>
        <dbReference type="ARBA" id="ARBA00001965"/>
    </source>
</evidence>
<dbReference type="PANTHER" id="PTHR33711:SF7">
    <property type="entry name" value="INTRADIOL RING-CLEAVAGE DIOXYGENASES DOMAIN-CONTAINING PROTEIN-RELATED"/>
    <property type="match status" value="1"/>
</dbReference>
<dbReference type="EMBL" id="QPJK01000004">
    <property type="protein sequence ID" value="RCW71728.1"/>
    <property type="molecule type" value="Genomic_DNA"/>
</dbReference>
<dbReference type="PANTHER" id="PTHR33711">
    <property type="entry name" value="DIOXYGENASE, PUTATIVE (AFU_ORTHOLOGUE AFUA_2G02910)-RELATED"/>
    <property type="match status" value="1"/>
</dbReference>
<dbReference type="SUPFAM" id="SSF49482">
    <property type="entry name" value="Aromatic compound dioxygenase"/>
    <property type="match status" value="1"/>
</dbReference>
<keyword evidence="6" id="KW-0408">Iron</keyword>
<keyword evidence="4 8" id="KW-0223">Dioxygenase</keyword>
<dbReference type="InterPro" id="IPR050770">
    <property type="entry name" value="Intradiol_RC_Dioxygenase"/>
</dbReference>
<evidence type="ECO:0000256" key="5">
    <source>
        <dbReference type="ARBA" id="ARBA00023002"/>
    </source>
</evidence>
<gene>
    <name evidence="8" type="ORF">DES41_104548</name>
</gene>
<comment type="cofactor">
    <cofactor evidence="1">
        <name>Fe(3+)</name>
        <dbReference type="ChEBI" id="CHEBI:29034"/>
    </cofactor>
</comment>
<dbReference type="GO" id="GO:0009712">
    <property type="term" value="P:catechol-containing compound metabolic process"/>
    <property type="evidence" value="ECO:0007669"/>
    <property type="project" value="InterPro"/>
</dbReference>
<name>A0A368XXG2_9BURK</name>